<dbReference type="PANTHER" id="PTHR31339">
    <property type="entry name" value="PECTIN LYASE-RELATED"/>
    <property type="match status" value="1"/>
</dbReference>
<dbReference type="InterPro" id="IPR000743">
    <property type="entry name" value="Glyco_hydro_28"/>
</dbReference>
<dbReference type="EC" id="3.2.1.15" evidence="6"/>
<comment type="similarity">
    <text evidence="1 4">Belongs to the glycosyl hydrolase 28 family.</text>
</comment>
<evidence type="ECO:0000256" key="2">
    <source>
        <dbReference type="ARBA" id="ARBA00022801"/>
    </source>
</evidence>
<dbReference type="SMART" id="SM00710">
    <property type="entry name" value="PbH1"/>
    <property type="match status" value="10"/>
</dbReference>
<dbReference type="Pfam" id="PF22842">
    <property type="entry name" value="Pel9A-like_beta_helix"/>
    <property type="match status" value="1"/>
</dbReference>
<accession>A0A1L7I715</accession>
<dbReference type="AlphaFoldDB" id="A0A1L7I715"/>
<dbReference type="GO" id="GO:0004650">
    <property type="term" value="F:polygalacturonase activity"/>
    <property type="evidence" value="ECO:0007669"/>
    <property type="project" value="UniProtKB-EC"/>
</dbReference>
<dbReference type="InterPro" id="IPR006626">
    <property type="entry name" value="PbH1"/>
</dbReference>
<keyword evidence="7" id="KW-1185">Reference proteome</keyword>
<feature type="domain" description="Pel9A-like right handed beta-helix region" evidence="5">
    <location>
        <begin position="599"/>
        <end position="827"/>
    </location>
</feature>
<dbReference type="OrthoDB" id="9795222at2"/>
<evidence type="ECO:0000256" key="3">
    <source>
        <dbReference type="ARBA" id="ARBA00023295"/>
    </source>
</evidence>
<evidence type="ECO:0000259" key="5">
    <source>
        <dbReference type="Pfam" id="PF22842"/>
    </source>
</evidence>
<dbReference type="PANTHER" id="PTHR31339:SF9">
    <property type="entry name" value="PLASMIN AND FIBRONECTIN-BINDING PROTEIN A"/>
    <property type="match status" value="1"/>
</dbReference>
<proteinExistence type="inferred from homology"/>
<dbReference type="EMBL" id="CP016359">
    <property type="protein sequence ID" value="APU68902.1"/>
    <property type="molecule type" value="Genomic_DNA"/>
</dbReference>
<dbReference type="InterPro" id="IPR051801">
    <property type="entry name" value="GH28_Enzymes"/>
</dbReference>
<gene>
    <name evidence="6" type="ORF">GRFL_2178</name>
</gene>
<dbReference type="Proteomes" id="UP000186230">
    <property type="component" value="Chromosome"/>
</dbReference>
<organism evidence="6 7">
    <name type="scientific">Christiangramia flava JLT2011</name>
    <dbReference type="NCBI Taxonomy" id="1229726"/>
    <lineage>
        <taxon>Bacteria</taxon>
        <taxon>Pseudomonadati</taxon>
        <taxon>Bacteroidota</taxon>
        <taxon>Flavobacteriia</taxon>
        <taxon>Flavobacteriales</taxon>
        <taxon>Flavobacteriaceae</taxon>
        <taxon>Christiangramia</taxon>
    </lineage>
</organism>
<dbReference type="InterPro" id="IPR012334">
    <property type="entry name" value="Pectin_lyas_fold"/>
</dbReference>
<dbReference type="SUPFAM" id="SSF51126">
    <property type="entry name" value="Pectin lyase-like"/>
    <property type="match status" value="2"/>
</dbReference>
<evidence type="ECO:0000313" key="7">
    <source>
        <dbReference type="Proteomes" id="UP000186230"/>
    </source>
</evidence>
<dbReference type="InterPro" id="IPR053868">
    <property type="entry name" value="Pel9A-like_beta_helix"/>
</dbReference>
<dbReference type="Pfam" id="PF00295">
    <property type="entry name" value="Glyco_hydro_28"/>
    <property type="match status" value="1"/>
</dbReference>
<dbReference type="STRING" id="1229726.GRFL_2178"/>
<dbReference type="Gene3D" id="2.160.20.10">
    <property type="entry name" value="Single-stranded right-handed beta-helix, Pectin lyase-like"/>
    <property type="match status" value="2"/>
</dbReference>
<dbReference type="KEGG" id="gfl:GRFL_2178"/>
<reference evidence="6 7" key="1">
    <citation type="submission" date="2016-07" db="EMBL/GenBank/DDBJ databases">
        <title>Multi-omics approach to identify versatile polysaccharide utilization systems of a marine flavobacterium Gramella flava.</title>
        <authorList>
            <person name="Tang K."/>
        </authorList>
    </citation>
    <scope>NUCLEOTIDE SEQUENCE [LARGE SCALE GENOMIC DNA]</scope>
    <source>
        <strain evidence="6 7">JLT2011</strain>
    </source>
</reference>
<evidence type="ECO:0000256" key="1">
    <source>
        <dbReference type="ARBA" id="ARBA00008834"/>
    </source>
</evidence>
<name>A0A1L7I715_9FLAO</name>
<keyword evidence="3 4" id="KW-0326">Glycosidase</keyword>
<keyword evidence="2 4" id="KW-0378">Hydrolase</keyword>
<dbReference type="InterPro" id="IPR011050">
    <property type="entry name" value="Pectin_lyase_fold/virulence"/>
</dbReference>
<protein>
    <submittedName>
        <fullName evidence="6">Polygalacturonase</fullName>
        <ecNumber evidence="6">3.2.1.15</ecNumber>
    </submittedName>
</protein>
<sequence>MKKILYILLASLLAGFSQHGIAQKLAPVDAALYQNLEFDMPKVEVPQFPDFTVNLPDVGGKADGIFDNSEAFSKAINKVTEAGGGKVEVPRGIWFTGPIELKSNVNLHLQEGALVIFSANFEDYELVETSFEGLNTLRNQSPISALNAENIAITGKGVIDGSGNAWRPVKKGKMAPANWKKLVKSGGVLSEDGEMWFPSESSLKGYTSSSNFNVPDLIDSEELQSVKDFLRPVMVSIRNCKNVLLDGPTFQNSPAWNLHPLMSENIVIRNLTVRNPWYSQNGDGLDLESCRNVLIYNNSFDVGDDAICLKSGKNEAGRERGMPTENVVISNNTVYHAHGGFVVGSEMSGGVNNIHVSNCTFIGTDSGVRFKSTRGRGGLVENIFISNIDMIDIGSEAVRFNMFYNGNSPVLDPDEDAKNEERDEKLVEVSEKTPIFRNIFLKNITSTGSKKAGIMVGLPEMKLENAELENAVFEAEEGFTLIDAQQVRLKNVKILPENGPSLVIYNSSDISVEKLETNETNASEAIQVLGKTNNIDLSKSGVSEEQIRYGKKISRTEKSRSKLIEVTNSEELIAALDEPKPGDSIVLRPGSYQIEQRLYINDSGDKDRKIYLVADSVSERPLLDFSALNEDSSHQGIVLKADNWHIRGLRVFKAGDNGMQVRGNNNVIEFCSFSECADTGLQLDDGASNNTILNCDSYFNADSKLENADGFAVKMDVGSGNRFIGCRSWNNLDDGWDGYLREADNIQTTYENCWAFNNGFLKNGKKSRGDGNGFKTGGSDLKKRSHNATFFQCIAVNNASDGFDHNSNRGEISILNCSATGNGRNFAFAEKNSLRKITILNSLVLGEFGKYNAEIEKVENNSWQLDFPISENDFDSMESAELAAPRQKDGSLPEISFFRPKQSSKAATAGKPLDNSASGCCTYLGALKPIEN</sequence>
<dbReference type="RefSeq" id="WP_083644619.1">
    <property type="nucleotide sequence ID" value="NZ_AMRU01000006.1"/>
</dbReference>
<dbReference type="GO" id="GO:0005975">
    <property type="term" value="P:carbohydrate metabolic process"/>
    <property type="evidence" value="ECO:0007669"/>
    <property type="project" value="InterPro"/>
</dbReference>
<evidence type="ECO:0000313" key="6">
    <source>
        <dbReference type="EMBL" id="APU68902.1"/>
    </source>
</evidence>
<evidence type="ECO:0000256" key="4">
    <source>
        <dbReference type="RuleBase" id="RU361169"/>
    </source>
</evidence>